<dbReference type="RefSeq" id="WP_011394469.1">
    <property type="nucleotide sequence ID" value="NC_007645.1"/>
</dbReference>
<name>Q2SPN2_HAHCH</name>
<dbReference type="OrthoDB" id="9766267at2"/>
<feature type="transmembrane region" description="Helical" evidence="6">
    <location>
        <begin position="275"/>
        <end position="292"/>
    </location>
</feature>
<feature type="transmembrane region" description="Helical" evidence="6">
    <location>
        <begin position="244"/>
        <end position="263"/>
    </location>
</feature>
<feature type="transmembrane region" description="Helical" evidence="6">
    <location>
        <begin position="116"/>
        <end position="148"/>
    </location>
</feature>
<feature type="transmembrane region" description="Helical" evidence="6">
    <location>
        <begin position="384"/>
        <end position="401"/>
    </location>
</feature>
<feature type="transmembrane region" description="Helical" evidence="6">
    <location>
        <begin position="198"/>
        <end position="217"/>
    </location>
</feature>
<keyword evidence="4 6" id="KW-1133">Transmembrane helix</keyword>
<evidence type="ECO:0000259" key="7">
    <source>
        <dbReference type="Pfam" id="PF03600"/>
    </source>
</evidence>
<feature type="domain" description="Citrate transporter-like" evidence="7">
    <location>
        <begin position="39"/>
        <end position="376"/>
    </location>
</feature>
<dbReference type="PANTHER" id="PTHR10283:SF82">
    <property type="entry name" value="SOLUTE CARRIER FAMILY 13 MEMBER 2"/>
    <property type="match status" value="1"/>
</dbReference>
<dbReference type="AlphaFoldDB" id="Q2SPN2"/>
<dbReference type="GO" id="GO:0005886">
    <property type="term" value="C:plasma membrane"/>
    <property type="evidence" value="ECO:0007669"/>
    <property type="project" value="TreeGrafter"/>
</dbReference>
<dbReference type="InterPro" id="IPR031312">
    <property type="entry name" value="Na/sul_symport_CS"/>
</dbReference>
<feature type="transmembrane region" description="Helical" evidence="6">
    <location>
        <begin position="74"/>
        <end position="92"/>
    </location>
</feature>
<feature type="transmembrane region" description="Helical" evidence="6">
    <location>
        <begin position="304"/>
        <end position="323"/>
    </location>
</feature>
<feature type="transmembrane region" description="Helical" evidence="6">
    <location>
        <begin position="32"/>
        <end position="62"/>
    </location>
</feature>
<keyword evidence="5 6" id="KW-0472">Membrane</keyword>
<dbReference type="PANTHER" id="PTHR10283">
    <property type="entry name" value="SOLUTE CARRIER FAMILY 13 MEMBER"/>
    <property type="match status" value="1"/>
</dbReference>
<dbReference type="GO" id="GO:0015141">
    <property type="term" value="F:succinate transmembrane transporter activity"/>
    <property type="evidence" value="ECO:0007669"/>
    <property type="project" value="UniProtKB-ARBA"/>
</dbReference>
<dbReference type="NCBIfam" id="TIGR00785">
    <property type="entry name" value="dass"/>
    <property type="match status" value="1"/>
</dbReference>
<protein>
    <submittedName>
        <fullName evidence="8">Di-and tricarboxylate transporters</fullName>
    </submittedName>
</protein>
<dbReference type="STRING" id="349521.HCH_00483"/>
<evidence type="ECO:0000256" key="2">
    <source>
        <dbReference type="ARBA" id="ARBA00022448"/>
    </source>
</evidence>
<keyword evidence="2" id="KW-0813">Transport</keyword>
<keyword evidence="9" id="KW-1185">Reference proteome</keyword>
<dbReference type="Pfam" id="PF03600">
    <property type="entry name" value="CitMHS"/>
    <property type="match status" value="1"/>
</dbReference>
<feature type="transmembrane region" description="Helical" evidence="6">
    <location>
        <begin position="335"/>
        <end position="354"/>
    </location>
</feature>
<reference evidence="8 9" key="1">
    <citation type="journal article" date="2005" name="Nucleic Acids Res.">
        <title>Genomic blueprint of Hahella chejuensis, a marine microbe producing an algicidal agent.</title>
        <authorList>
            <person name="Jeong H."/>
            <person name="Yim J.H."/>
            <person name="Lee C."/>
            <person name="Choi S.-H."/>
            <person name="Park Y.K."/>
            <person name="Yoon S.H."/>
            <person name="Hur C.-G."/>
            <person name="Kang H.-Y."/>
            <person name="Kim D."/>
            <person name="Lee H.H."/>
            <person name="Park K.H."/>
            <person name="Park S.-H."/>
            <person name="Park H.-S."/>
            <person name="Lee H.K."/>
            <person name="Oh T.K."/>
            <person name="Kim J.F."/>
        </authorList>
    </citation>
    <scope>NUCLEOTIDE SEQUENCE [LARGE SCALE GENOMIC DNA]</scope>
    <source>
        <strain evidence="8 9">KCTC 2396</strain>
    </source>
</reference>
<dbReference type="KEGG" id="hch:HCH_00483"/>
<dbReference type="InterPro" id="IPR001898">
    <property type="entry name" value="SLC13A/DASS"/>
</dbReference>
<evidence type="ECO:0000256" key="5">
    <source>
        <dbReference type="ARBA" id="ARBA00023136"/>
    </source>
</evidence>
<evidence type="ECO:0000256" key="4">
    <source>
        <dbReference type="ARBA" id="ARBA00022989"/>
    </source>
</evidence>
<gene>
    <name evidence="8" type="ordered locus">HCH_00483</name>
</gene>
<feature type="transmembrane region" description="Helical" evidence="6">
    <location>
        <begin position="361"/>
        <end position="378"/>
    </location>
</feature>
<dbReference type="CDD" id="cd01115">
    <property type="entry name" value="SLC13_permease"/>
    <property type="match status" value="1"/>
</dbReference>
<evidence type="ECO:0000256" key="1">
    <source>
        <dbReference type="ARBA" id="ARBA00004141"/>
    </source>
</evidence>
<evidence type="ECO:0000313" key="9">
    <source>
        <dbReference type="Proteomes" id="UP000000238"/>
    </source>
</evidence>
<dbReference type="PROSITE" id="PS01271">
    <property type="entry name" value="NA_SULFATE"/>
    <property type="match status" value="1"/>
</dbReference>
<feature type="transmembrane region" description="Helical" evidence="6">
    <location>
        <begin position="160"/>
        <end position="178"/>
    </location>
</feature>
<evidence type="ECO:0000256" key="3">
    <source>
        <dbReference type="ARBA" id="ARBA00022692"/>
    </source>
</evidence>
<dbReference type="HOGENOM" id="CLU_005170_0_2_6"/>
<sequence length="442" mass="47082">MRLKLIWIILAAGPLCLETLLQAPANARHGLSILWIAAVLWITELFHVTVTALLITIMAVTLGLLTVKEGFGEFANPIIFLFLGGFALASALHKQQVDRAIAAKVLRLTRGKISHALILLCALSALLSMWISNTATTAIMMPLVLGLLSQEDDRPDNPRVFALLAVAYSASIGGVATLVGSPPNAIVAAQLNMTFSDWIQLGLPITLMLWPVMLLILRKTLQPDLSGRAQSAMSADFTWTRERMLLLGVFTGTVAMWLLSKPLGELIGIEKDLDSWIAILALAALTITKVVNWKDISATTDWGVLLLFGGGLTLSVILKSSGASQLLGESLATLVSAWPAFLLLLAITAFVIFLTELSSNTATAALLVPIFLALPTGQLGPGQTALTIGVAASCAFMLPVATPPNAIVHGTGLVPQRTMVRVGFYLNLACALLISTFIFFVA</sequence>
<comment type="subcellular location">
    <subcellularLocation>
        <location evidence="1">Membrane</location>
        <topology evidence="1">Multi-pass membrane protein</topology>
    </subcellularLocation>
</comment>
<evidence type="ECO:0000256" key="6">
    <source>
        <dbReference type="SAM" id="Phobius"/>
    </source>
</evidence>
<dbReference type="InterPro" id="IPR004680">
    <property type="entry name" value="Cit_transptr-like_dom"/>
</dbReference>
<keyword evidence="3 6" id="KW-0812">Transmembrane</keyword>
<organism evidence="8 9">
    <name type="scientific">Hahella chejuensis (strain KCTC 2396)</name>
    <dbReference type="NCBI Taxonomy" id="349521"/>
    <lineage>
        <taxon>Bacteria</taxon>
        <taxon>Pseudomonadati</taxon>
        <taxon>Pseudomonadota</taxon>
        <taxon>Gammaproteobacteria</taxon>
        <taxon>Oceanospirillales</taxon>
        <taxon>Hahellaceae</taxon>
        <taxon>Hahella</taxon>
    </lineage>
</organism>
<dbReference type="eggNOG" id="COG0471">
    <property type="taxonomic scope" value="Bacteria"/>
</dbReference>
<evidence type="ECO:0000313" key="8">
    <source>
        <dbReference type="EMBL" id="ABC27392.1"/>
    </source>
</evidence>
<accession>Q2SPN2</accession>
<dbReference type="EMBL" id="CP000155">
    <property type="protein sequence ID" value="ABC27392.1"/>
    <property type="molecule type" value="Genomic_DNA"/>
</dbReference>
<proteinExistence type="predicted"/>
<dbReference type="Proteomes" id="UP000000238">
    <property type="component" value="Chromosome"/>
</dbReference>
<feature type="transmembrane region" description="Helical" evidence="6">
    <location>
        <begin position="422"/>
        <end position="441"/>
    </location>
</feature>